<gene>
    <name evidence="2" type="ORF">DARMORV10_C04P20780.1</name>
</gene>
<feature type="non-terminal residue" evidence="2">
    <location>
        <position position="1"/>
    </location>
</feature>
<proteinExistence type="predicted"/>
<dbReference type="EMBL" id="HG994368">
    <property type="protein sequence ID" value="CAF1828608.1"/>
    <property type="molecule type" value="Genomic_DNA"/>
</dbReference>
<evidence type="ECO:0000256" key="1">
    <source>
        <dbReference type="SAM" id="MobiDB-lite"/>
    </source>
</evidence>
<protein>
    <submittedName>
        <fullName evidence="2">(rape) hypothetical protein</fullName>
    </submittedName>
</protein>
<name>A0A816JF54_BRANA</name>
<reference evidence="2" key="1">
    <citation type="submission" date="2021-01" db="EMBL/GenBank/DDBJ databases">
        <authorList>
            <consortium name="Genoscope - CEA"/>
            <person name="William W."/>
        </authorList>
    </citation>
    <scope>NUCLEOTIDE SEQUENCE</scope>
</reference>
<dbReference type="AlphaFoldDB" id="A0A816JF54"/>
<sequence>RFRSRNEVVGESRTEPASKSDGRIRPLASKYPLSPSSWDQRSSPPTHDPSGHTHPLGDQTARQRPVPASNPRPPAFQRPSPAADLPRCTSASCLAQLCGPPASVSGDQARPSIDQWSGLPSGRPIRPIQLMYV</sequence>
<feature type="region of interest" description="Disordered" evidence="1">
    <location>
        <begin position="101"/>
        <end position="122"/>
    </location>
</feature>
<feature type="compositionally biased region" description="Polar residues" evidence="1">
    <location>
        <begin position="34"/>
        <end position="45"/>
    </location>
</feature>
<feature type="compositionally biased region" description="Basic and acidic residues" evidence="1">
    <location>
        <begin position="1"/>
        <end position="24"/>
    </location>
</feature>
<dbReference type="Proteomes" id="UP001295469">
    <property type="component" value="Chromosome C04"/>
</dbReference>
<accession>A0A816JF54</accession>
<organism evidence="2">
    <name type="scientific">Brassica napus</name>
    <name type="common">Rape</name>
    <dbReference type="NCBI Taxonomy" id="3708"/>
    <lineage>
        <taxon>Eukaryota</taxon>
        <taxon>Viridiplantae</taxon>
        <taxon>Streptophyta</taxon>
        <taxon>Embryophyta</taxon>
        <taxon>Tracheophyta</taxon>
        <taxon>Spermatophyta</taxon>
        <taxon>Magnoliopsida</taxon>
        <taxon>eudicotyledons</taxon>
        <taxon>Gunneridae</taxon>
        <taxon>Pentapetalae</taxon>
        <taxon>rosids</taxon>
        <taxon>malvids</taxon>
        <taxon>Brassicales</taxon>
        <taxon>Brassicaceae</taxon>
        <taxon>Brassiceae</taxon>
        <taxon>Brassica</taxon>
    </lineage>
</organism>
<evidence type="ECO:0000313" key="2">
    <source>
        <dbReference type="EMBL" id="CAF1828608.1"/>
    </source>
</evidence>
<feature type="region of interest" description="Disordered" evidence="1">
    <location>
        <begin position="1"/>
        <end position="87"/>
    </location>
</feature>